<evidence type="ECO:0000313" key="6">
    <source>
        <dbReference type="Proteomes" id="UP000023152"/>
    </source>
</evidence>
<dbReference type="EMBL" id="ASPP01008916">
    <property type="protein sequence ID" value="ETO24848.1"/>
    <property type="molecule type" value="Genomic_DNA"/>
</dbReference>
<keyword evidence="6" id="KW-1185">Reference proteome</keyword>
<dbReference type="PROSITE" id="PS50011">
    <property type="entry name" value="PROTEIN_KINASE_DOM"/>
    <property type="match status" value="1"/>
</dbReference>
<dbReference type="GO" id="GO:0004674">
    <property type="term" value="F:protein serine/threonine kinase activity"/>
    <property type="evidence" value="ECO:0007669"/>
    <property type="project" value="InterPro"/>
</dbReference>
<sequence length="355" mass="41446">MGNIPPSDGINDQDWYQLFAVELPFTVNGNDQLTKREEKETAEGKHKQSLTSKIKIKKKKKKKRGQGKVLKSFRCTVDTAALLVKAYIKPTLDGGDMNAAKLEDAIEKEKKKYKHIQSLWSTASQPGLVPLIPIENKNKIQENRCYFLGRQYFAHNLYDRFHTPPYLEPIEKKWIIYQLLQAVSQAHNTKIVHGDIKTENIMLTTWNWVFLTGKQTQIYIHIYIYIYTYICICIYVFICAYAIYLHFFFFFCRIDFHPYKPDSLPYSNPFQWGYFFEDAKRARCYIAPERFYVTQAERSLLPSSDIFSVGCVIAEVFMDGLVLFDHERLLAYKDSKYDPSAVIAKKISDPDVQKL</sequence>
<name>X6NG25_RETFI</name>
<dbReference type="PANTHER" id="PTHR17583:SF0">
    <property type="entry name" value="PHOSPHOINOSITIDE 3-KINASE REGULATORY SUBUNIT 4"/>
    <property type="match status" value="1"/>
</dbReference>
<dbReference type="AlphaFoldDB" id="X6NG25"/>
<dbReference type="InterPro" id="IPR000719">
    <property type="entry name" value="Prot_kinase_dom"/>
</dbReference>
<dbReference type="InterPro" id="IPR045162">
    <property type="entry name" value="Vps15-like"/>
</dbReference>
<dbReference type="PROSITE" id="PS00108">
    <property type="entry name" value="PROTEIN_KINASE_ST"/>
    <property type="match status" value="1"/>
</dbReference>
<protein>
    <recommendedName>
        <fullName evidence="4">Protein kinase domain-containing protein</fullName>
    </recommendedName>
</protein>
<dbReference type="Proteomes" id="UP000023152">
    <property type="component" value="Unassembled WGS sequence"/>
</dbReference>
<keyword evidence="3" id="KW-0812">Transmembrane</keyword>
<keyword evidence="1" id="KW-0853">WD repeat</keyword>
<accession>X6NG25</accession>
<proteinExistence type="predicted"/>
<comment type="caution">
    <text evidence="5">The sequence shown here is derived from an EMBL/GenBank/DDBJ whole genome shotgun (WGS) entry which is preliminary data.</text>
</comment>
<evidence type="ECO:0000256" key="1">
    <source>
        <dbReference type="ARBA" id="ARBA00022574"/>
    </source>
</evidence>
<keyword evidence="3" id="KW-1133">Transmembrane helix</keyword>
<dbReference type="GO" id="GO:0045324">
    <property type="term" value="P:late endosome to vacuole transport"/>
    <property type="evidence" value="ECO:0007669"/>
    <property type="project" value="InterPro"/>
</dbReference>
<feature type="non-terminal residue" evidence="5">
    <location>
        <position position="355"/>
    </location>
</feature>
<dbReference type="GO" id="GO:0005524">
    <property type="term" value="F:ATP binding"/>
    <property type="evidence" value="ECO:0007669"/>
    <property type="project" value="InterPro"/>
</dbReference>
<dbReference type="GO" id="GO:0016236">
    <property type="term" value="P:macroautophagy"/>
    <property type="evidence" value="ECO:0007669"/>
    <property type="project" value="InterPro"/>
</dbReference>
<feature type="compositionally biased region" description="Basic and acidic residues" evidence="2">
    <location>
        <begin position="36"/>
        <end position="46"/>
    </location>
</feature>
<dbReference type="PANTHER" id="PTHR17583">
    <property type="entry name" value="PHOSPHOINOSITIDE 3-KINASE REGULATORY SUBUNIT 4"/>
    <property type="match status" value="1"/>
</dbReference>
<evidence type="ECO:0000256" key="3">
    <source>
        <dbReference type="SAM" id="Phobius"/>
    </source>
</evidence>
<gene>
    <name evidence="5" type="ORF">RFI_12308</name>
</gene>
<dbReference type="SUPFAM" id="SSF56112">
    <property type="entry name" value="Protein kinase-like (PK-like)"/>
    <property type="match status" value="1"/>
</dbReference>
<dbReference type="Gene3D" id="1.10.510.10">
    <property type="entry name" value="Transferase(Phosphotransferase) domain 1"/>
    <property type="match status" value="1"/>
</dbReference>
<keyword evidence="3" id="KW-0472">Membrane</keyword>
<reference evidence="5 6" key="1">
    <citation type="journal article" date="2013" name="Curr. Biol.">
        <title>The Genome of the Foraminiferan Reticulomyxa filosa.</title>
        <authorList>
            <person name="Glockner G."/>
            <person name="Hulsmann N."/>
            <person name="Schleicher M."/>
            <person name="Noegel A.A."/>
            <person name="Eichinger L."/>
            <person name="Gallinger C."/>
            <person name="Pawlowski J."/>
            <person name="Sierra R."/>
            <person name="Euteneuer U."/>
            <person name="Pillet L."/>
            <person name="Moustafa A."/>
            <person name="Platzer M."/>
            <person name="Groth M."/>
            <person name="Szafranski K."/>
            <person name="Schliwa M."/>
        </authorList>
    </citation>
    <scope>NUCLEOTIDE SEQUENCE [LARGE SCALE GENOMIC DNA]</scope>
</reference>
<feature type="compositionally biased region" description="Basic residues" evidence="2">
    <location>
        <begin position="54"/>
        <end position="65"/>
    </location>
</feature>
<dbReference type="GO" id="GO:0006623">
    <property type="term" value="P:protein targeting to vacuole"/>
    <property type="evidence" value="ECO:0007669"/>
    <property type="project" value="TreeGrafter"/>
</dbReference>
<dbReference type="InterPro" id="IPR011009">
    <property type="entry name" value="Kinase-like_dom_sf"/>
</dbReference>
<dbReference type="InterPro" id="IPR008271">
    <property type="entry name" value="Ser/Thr_kinase_AS"/>
</dbReference>
<feature type="transmembrane region" description="Helical" evidence="3">
    <location>
        <begin position="224"/>
        <end position="251"/>
    </location>
</feature>
<dbReference type="GO" id="GO:0005770">
    <property type="term" value="C:late endosome"/>
    <property type="evidence" value="ECO:0007669"/>
    <property type="project" value="TreeGrafter"/>
</dbReference>
<dbReference type="GO" id="GO:0034272">
    <property type="term" value="C:phosphatidylinositol 3-kinase complex, class III, type II"/>
    <property type="evidence" value="ECO:0007669"/>
    <property type="project" value="TreeGrafter"/>
</dbReference>
<feature type="domain" description="Protein kinase" evidence="4">
    <location>
        <begin position="58"/>
        <end position="355"/>
    </location>
</feature>
<feature type="region of interest" description="Disordered" evidence="2">
    <location>
        <begin position="36"/>
        <end position="65"/>
    </location>
</feature>
<evidence type="ECO:0000256" key="2">
    <source>
        <dbReference type="SAM" id="MobiDB-lite"/>
    </source>
</evidence>
<evidence type="ECO:0000313" key="5">
    <source>
        <dbReference type="EMBL" id="ETO24848.1"/>
    </source>
</evidence>
<dbReference type="GO" id="GO:0034271">
    <property type="term" value="C:phosphatidylinositol 3-kinase complex, class III, type I"/>
    <property type="evidence" value="ECO:0007669"/>
    <property type="project" value="TreeGrafter"/>
</dbReference>
<dbReference type="GO" id="GO:0071561">
    <property type="term" value="C:nucleus-vacuole junction"/>
    <property type="evidence" value="ECO:0007669"/>
    <property type="project" value="TreeGrafter"/>
</dbReference>
<organism evidence="5 6">
    <name type="scientific">Reticulomyxa filosa</name>
    <dbReference type="NCBI Taxonomy" id="46433"/>
    <lineage>
        <taxon>Eukaryota</taxon>
        <taxon>Sar</taxon>
        <taxon>Rhizaria</taxon>
        <taxon>Retaria</taxon>
        <taxon>Foraminifera</taxon>
        <taxon>Monothalamids</taxon>
        <taxon>Reticulomyxidae</taxon>
        <taxon>Reticulomyxa</taxon>
    </lineage>
</organism>
<dbReference type="SMART" id="SM00220">
    <property type="entry name" value="S_TKc"/>
    <property type="match status" value="1"/>
</dbReference>
<dbReference type="OrthoDB" id="242910at2759"/>
<evidence type="ECO:0000259" key="4">
    <source>
        <dbReference type="PROSITE" id="PS50011"/>
    </source>
</evidence>